<evidence type="ECO:0000256" key="5">
    <source>
        <dbReference type="ARBA" id="ARBA00022989"/>
    </source>
</evidence>
<reference evidence="9" key="1">
    <citation type="submission" date="2015-08" db="EMBL/GenBank/DDBJ databases">
        <authorList>
            <person name="Kim K.M."/>
        </authorList>
    </citation>
    <scope>NUCLEOTIDE SEQUENCE [LARGE SCALE GENOMIC DNA]</scope>
    <source>
        <strain evidence="9">KCTC 23892</strain>
    </source>
</reference>
<dbReference type="PANTHER" id="PTHR42775">
    <property type="entry name" value="PERMEASE RV2963-RELATED"/>
    <property type="match status" value="1"/>
</dbReference>
<gene>
    <name evidence="8" type="ORF">KS2013_2206</name>
</gene>
<dbReference type="InterPro" id="IPR005524">
    <property type="entry name" value="DUF318"/>
</dbReference>
<dbReference type="PATRIC" id="fig|1144748.3.peg.2225"/>
<dbReference type="PANTHER" id="PTHR42775:SF2">
    <property type="entry name" value="PERMEASE"/>
    <property type="match status" value="1"/>
</dbReference>
<protein>
    <submittedName>
        <fullName evidence="8">Permease</fullName>
    </submittedName>
</protein>
<keyword evidence="6 7" id="KW-0472">Membrane</keyword>
<evidence type="ECO:0000256" key="1">
    <source>
        <dbReference type="ARBA" id="ARBA00004651"/>
    </source>
</evidence>
<proteinExistence type="inferred from homology"/>
<sequence length="323" mass="35417">MFESERWQSALDFFLTTFAELAILFVGVSFLVSLLDHFLPKDKVRQLLSGNHGYGIAMMIGAATPFCSCSTLPMMVGLLKARAKFGPVMAFLFTSPLLNPFVVALFWVIFGAQVTIVYSVFVLLMAYIFGVLLQNFGFERYVRRDLMQDESCNSDSKVKIREEEKQAKCHNSTKTSCSNTTSDKKQSLGMKLARESMSQLRIMLPYMVVGVAVGAALHGFVPSELFSKLSSRHLLIMIPLSAIIGVFLYVRASTMIPIAASLAAKGMALGAVMSLTIAGAGASLPELIMLKKLFHWPLLVAFIVLVFVTACVTGISIELLTII</sequence>
<dbReference type="STRING" id="1144748.KS2013_2206"/>
<dbReference type="InterPro" id="IPR053166">
    <property type="entry name" value="UPF0718_permease"/>
</dbReference>
<dbReference type="Proteomes" id="UP000094147">
    <property type="component" value="Chromosome"/>
</dbReference>
<comment type="similarity">
    <text evidence="2">Belongs to the UPF0718 family.</text>
</comment>
<keyword evidence="3" id="KW-1003">Cell membrane</keyword>
<feature type="transmembrane region" description="Helical" evidence="7">
    <location>
        <begin position="116"/>
        <end position="138"/>
    </location>
</feature>
<evidence type="ECO:0000313" key="8">
    <source>
        <dbReference type="EMBL" id="AOE50911.1"/>
    </source>
</evidence>
<accession>A0A1B3BDM7</accession>
<dbReference type="EMBL" id="CP012418">
    <property type="protein sequence ID" value="AOE50911.1"/>
    <property type="molecule type" value="Genomic_DNA"/>
</dbReference>
<evidence type="ECO:0000256" key="3">
    <source>
        <dbReference type="ARBA" id="ARBA00022475"/>
    </source>
</evidence>
<dbReference type="RefSeq" id="WP_068993870.1">
    <property type="nucleotide sequence ID" value="NZ_CP012418.1"/>
</dbReference>
<organism evidence="8 9">
    <name type="scientific">Kangiella sediminilitoris</name>
    <dbReference type="NCBI Taxonomy" id="1144748"/>
    <lineage>
        <taxon>Bacteria</taxon>
        <taxon>Pseudomonadati</taxon>
        <taxon>Pseudomonadota</taxon>
        <taxon>Gammaproteobacteria</taxon>
        <taxon>Kangiellales</taxon>
        <taxon>Kangiellaceae</taxon>
        <taxon>Kangiella</taxon>
    </lineage>
</organism>
<evidence type="ECO:0000256" key="6">
    <source>
        <dbReference type="ARBA" id="ARBA00023136"/>
    </source>
</evidence>
<keyword evidence="4 7" id="KW-0812">Transmembrane</keyword>
<dbReference type="AlphaFoldDB" id="A0A1B3BDM7"/>
<evidence type="ECO:0000256" key="2">
    <source>
        <dbReference type="ARBA" id="ARBA00006386"/>
    </source>
</evidence>
<feature type="transmembrane region" description="Helical" evidence="7">
    <location>
        <begin position="200"/>
        <end position="221"/>
    </location>
</feature>
<dbReference type="OrthoDB" id="9777774at2"/>
<dbReference type="KEGG" id="ksd:KS2013_2206"/>
<name>A0A1B3BDM7_9GAMM</name>
<feature type="transmembrane region" description="Helical" evidence="7">
    <location>
        <begin position="12"/>
        <end position="34"/>
    </location>
</feature>
<feature type="transmembrane region" description="Helical" evidence="7">
    <location>
        <begin position="88"/>
        <end position="110"/>
    </location>
</feature>
<feature type="transmembrane region" description="Helical" evidence="7">
    <location>
        <begin position="262"/>
        <end position="284"/>
    </location>
</feature>
<keyword evidence="5 7" id="KW-1133">Transmembrane helix</keyword>
<feature type="transmembrane region" description="Helical" evidence="7">
    <location>
        <begin position="296"/>
        <end position="320"/>
    </location>
</feature>
<comment type="subcellular location">
    <subcellularLocation>
        <location evidence="1">Cell membrane</location>
        <topology evidence="1">Multi-pass membrane protein</topology>
    </subcellularLocation>
</comment>
<evidence type="ECO:0000256" key="4">
    <source>
        <dbReference type="ARBA" id="ARBA00022692"/>
    </source>
</evidence>
<feature type="transmembrane region" description="Helical" evidence="7">
    <location>
        <begin position="54"/>
        <end position="76"/>
    </location>
</feature>
<keyword evidence="9" id="KW-1185">Reference proteome</keyword>
<evidence type="ECO:0000256" key="7">
    <source>
        <dbReference type="SAM" id="Phobius"/>
    </source>
</evidence>
<dbReference type="GO" id="GO:0005886">
    <property type="term" value="C:plasma membrane"/>
    <property type="evidence" value="ECO:0007669"/>
    <property type="project" value="UniProtKB-SubCell"/>
</dbReference>
<evidence type="ECO:0000313" key="9">
    <source>
        <dbReference type="Proteomes" id="UP000094147"/>
    </source>
</evidence>
<feature type="transmembrane region" description="Helical" evidence="7">
    <location>
        <begin position="233"/>
        <end position="250"/>
    </location>
</feature>
<dbReference type="Pfam" id="PF03773">
    <property type="entry name" value="ArsP_1"/>
    <property type="match status" value="1"/>
</dbReference>